<feature type="transmembrane region" description="Helical" evidence="2">
    <location>
        <begin position="52"/>
        <end position="78"/>
    </location>
</feature>
<feature type="compositionally biased region" description="Basic residues" evidence="1">
    <location>
        <begin position="40"/>
        <end position="49"/>
    </location>
</feature>
<evidence type="ECO:0000256" key="2">
    <source>
        <dbReference type="SAM" id="Phobius"/>
    </source>
</evidence>
<dbReference type="AlphaFoldDB" id="A0A7Z0WMF9"/>
<feature type="domain" description="DUF3152" evidence="3">
    <location>
        <begin position="130"/>
        <end position="341"/>
    </location>
</feature>
<dbReference type="InterPro" id="IPR024079">
    <property type="entry name" value="MetalloPept_cat_dom_sf"/>
</dbReference>
<evidence type="ECO:0000313" key="5">
    <source>
        <dbReference type="Proteomes" id="UP000185696"/>
    </source>
</evidence>
<comment type="caution">
    <text evidence="4">The sequence shown here is derived from an EMBL/GenBank/DDBJ whole genome shotgun (WGS) entry which is preliminary data.</text>
</comment>
<evidence type="ECO:0000313" key="4">
    <source>
        <dbReference type="EMBL" id="OLF10935.1"/>
    </source>
</evidence>
<sequence length="344" mass="37430">MWHGGRVTKRVQDRYRAGARRTSAQPLAASWQPDGETPRGQRRKRRPRRRGVRGFLSAYGWRIYAVPVLIAITVLVFMDIRRGGDPAEDAGLAGVRSEQPPASGEEVVEEPKATEKPAVPPDLNIPTAELPKGAPFAQAGQGEFDILPGKGKRLGSGGELFTYTIEIERGIDLRSQGGEGTFASLVDGTLAEPRGWAATGQVSVQRVDGSQGEPDIRITLATPETVHKAEYCGYSIRYETSCWRRSEGRVMINLARWVRGAVAFGGDMGNYRAYAINHEIGHAFGNGHVGCAKSGELAPVMMQQSFGVANDYVARLNDQVGNSDPVQADGKTCRYNPWPNPQAQ</sequence>
<dbReference type="InterPro" id="IPR022603">
    <property type="entry name" value="DUF3152"/>
</dbReference>
<organism evidence="4 5">
    <name type="scientific">Actinophytocola xinjiangensis</name>
    <dbReference type="NCBI Taxonomy" id="485602"/>
    <lineage>
        <taxon>Bacteria</taxon>
        <taxon>Bacillati</taxon>
        <taxon>Actinomycetota</taxon>
        <taxon>Actinomycetes</taxon>
        <taxon>Pseudonocardiales</taxon>
        <taxon>Pseudonocardiaceae</taxon>
    </lineage>
</organism>
<keyword evidence="2" id="KW-0812">Transmembrane</keyword>
<dbReference type="EMBL" id="MSIF01000005">
    <property type="protein sequence ID" value="OLF10935.1"/>
    <property type="molecule type" value="Genomic_DNA"/>
</dbReference>
<dbReference type="SUPFAM" id="SSF55486">
    <property type="entry name" value="Metalloproteases ('zincins'), catalytic domain"/>
    <property type="match status" value="1"/>
</dbReference>
<dbReference type="OrthoDB" id="9779865at2"/>
<dbReference type="Gene3D" id="3.40.390.10">
    <property type="entry name" value="Collagenase (Catalytic Domain)"/>
    <property type="match status" value="1"/>
</dbReference>
<evidence type="ECO:0000259" key="3">
    <source>
        <dbReference type="Pfam" id="PF11350"/>
    </source>
</evidence>
<accession>A0A7Z0WMF9</accession>
<keyword evidence="5" id="KW-1185">Reference proteome</keyword>
<keyword evidence="2" id="KW-1133">Transmembrane helix</keyword>
<protein>
    <recommendedName>
        <fullName evidence="3">DUF3152 domain-containing protein</fullName>
    </recommendedName>
</protein>
<feature type="region of interest" description="Disordered" evidence="1">
    <location>
        <begin position="1"/>
        <end position="49"/>
    </location>
</feature>
<gene>
    <name evidence="4" type="ORF">BLA60_12950</name>
</gene>
<reference evidence="4 5" key="1">
    <citation type="submission" date="2016-12" db="EMBL/GenBank/DDBJ databases">
        <title>The draft genome sequence of Actinophytocola xinjiangensis.</title>
        <authorList>
            <person name="Wang W."/>
            <person name="Yuan L."/>
        </authorList>
    </citation>
    <scope>NUCLEOTIDE SEQUENCE [LARGE SCALE GENOMIC DNA]</scope>
    <source>
        <strain evidence="4 5">CGMCC 4.4663</strain>
    </source>
</reference>
<proteinExistence type="predicted"/>
<name>A0A7Z0WMF9_9PSEU</name>
<keyword evidence="2" id="KW-0472">Membrane</keyword>
<dbReference type="Pfam" id="PF11350">
    <property type="entry name" value="DUF3152"/>
    <property type="match status" value="1"/>
</dbReference>
<feature type="region of interest" description="Disordered" evidence="1">
    <location>
        <begin position="87"/>
        <end position="124"/>
    </location>
</feature>
<feature type="region of interest" description="Disordered" evidence="1">
    <location>
        <begin position="320"/>
        <end position="344"/>
    </location>
</feature>
<evidence type="ECO:0000256" key="1">
    <source>
        <dbReference type="SAM" id="MobiDB-lite"/>
    </source>
</evidence>
<dbReference type="GO" id="GO:0008237">
    <property type="term" value="F:metallopeptidase activity"/>
    <property type="evidence" value="ECO:0007669"/>
    <property type="project" value="InterPro"/>
</dbReference>
<dbReference type="Proteomes" id="UP000185696">
    <property type="component" value="Unassembled WGS sequence"/>
</dbReference>